<gene>
    <name evidence="2" type="ORF">DPMN_124415</name>
</gene>
<reference evidence="2" key="2">
    <citation type="submission" date="2020-11" db="EMBL/GenBank/DDBJ databases">
        <authorList>
            <person name="McCartney M.A."/>
            <person name="Auch B."/>
            <person name="Kono T."/>
            <person name="Mallez S."/>
            <person name="Becker A."/>
            <person name="Gohl D.M."/>
            <person name="Silverstein K.A.T."/>
            <person name="Koren S."/>
            <person name="Bechman K.B."/>
            <person name="Herman A."/>
            <person name="Abrahante J.E."/>
            <person name="Garbe J."/>
        </authorList>
    </citation>
    <scope>NUCLEOTIDE SEQUENCE</scope>
    <source>
        <strain evidence="2">Duluth1</strain>
        <tissue evidence="2">Whole animal</tissue>
    </source>
</reference>
<sequence>MLDIYIDSTGGIIPKIANQKRPFLYSIVTKPDASLPEVSVADMITTQHHIPKLEYFFNLVKREVTMKGGLLRIRKVETDFSLALLQSSLRAFSDMNIKKYLNYCAEVMNKTELVDSTVHHLCCAHMIKDFSRCVKRFVPELKKSDRQLALQCFALLQNCTEITEAKKIYHDICVVFFSSPSTETYSQSVNSLTKLAEGLSIEDVSEDDDYEDDVTESILKADYESLDKKTIKESSPFTIVFSKVVEVVDAKTIKSPECVMKRDVVFKCFEKFMYIFPLWSGVMLKKCGFPQTRDSNSPAEVWFKVLKNDISVPQRSRPGKFVIGIKQLIDARFKELLYPKCRQPKSKRKKNNDQQKLILEEEKWQRKKTKSRKYQPPTKSTKQKGKVLPSVMKWGGKSVGVFLSNTCTIDNGLTILHIAFKENVNFNEAIQNEKDSILSRELLTIFKLMDDTHYSDAKKTWINFIKSNTSDDDPKKKTVANLFGDEFDFFISHLEKPWVWDGVSTCSNATCSHQRQLHKRDSDFGHVVMERNFQSIQDLMDTWMLSYANCDKYIDEDADSDDRCNGKRTIVRTITTYSPIAVVRLYEHALLGRIKLEDVLKTPNLQLQKQKYYLAGVTMFKVNHYCAVVLFGSEFWWYDGLVGKLQGLPRNIDPWFLSHAIYCVT</sequence>
<evidence type="ECO:0000313" key="2">
    <source>
        <dbReference type="EMBL" id="KAH3822626.1"/>
    </source>
</evidence>
<dbReference type="Proteomes" id="UP000828390">
    <property type="component" value="Unassembled WGS sequence"/>
</dbReference>
<name>A0A9D4GWB2_DREPO</name>
<feature type="region of interest" description="Disordered" evidence="1">
    <location>
        <begin position="344"/>
        <end position="385"/>
    </location>
</feature>
<reference evidence="2" key="1">
    <citation type="journal article" date="2019" name="bioRxiv">
        <title>The Genome of the Zebra Mussel, Dreissena polymorpha: A Resource for Invasive Species Research.</title>
        <authorList>
            <person name="McCartney M.A."/>
            <person name="Auch B."/>
            <person name="Kono T."/>
            <person name="Mallez S."/>
            <person name="Zhang Y."/>
            <person name="Obille A."/>
            <person name="Becker A."/>
            <person name="Abrahante J.E."/>
            <person name="Garbe J."/>
            <person name="Badalamenti J.P."/>
            <person name="Herman A."/>
            <person name="Mangelson H."/>
            <person name="Liachko I."/>
            <person name="Sullivan S."/>
            <person name="Sone E.D."/>
            <person name="Koren S."/>
            <person name="Silverstein K.A.T."/>
            <person name="Beckman K.B."/>
            <person name="Gohl D.M."/>
        </authorList>
    </citation>
    <scope>NUCLEOTIDE SEQUENCE</scope>
    <source>
        <strain evidence="2">Duluth1</strain>
        <tissue evidence="2">Whole animal</tissue>
    </source>
</reference>
<dbReference type="PANTHER" id="PTHR35350">
    <property type="entry name" value="HYPOTHETICAL LOC314168"/>
    <property type="match status" value="1"/>
</dbReference>
<dbReference type="AlphaFoldDB" id="A0A9D4GWB2"/>
<keyword evidence="3" id="KW-1185">Reference proteome</keyword>
<proteinExistence type="predicted"/>
<comment type="caution">
    <text evidence="2">The sequence shown here is derived from an EMBL/GenBank/DDBJ whole genome shotgun (WGS) entry which is preliminary data.</text>
</comment>
<dbReference type="PANTHER" id="PTHR35350:SF1">
    <property type="entry name" value="HYPOTHETICAL LOC314168"/>
    <property type="match status" value="1"/>
</dbReference>
<protein>
    <submittedName>
        <fullName evidence="2">Uncharacterized protein</fullName>
    </submittedName>
</protein>
<dbReference type="InterPro" id="IPR040029">
    <property type="entry name" value="C14orf28-like"/>
</dbReference>
<accession>A0A9D4GWB2</accession>
<dbReference type="EMBL" id="JAIWYP010000005">
    <property type="protein sequence ID" value="KAH3822626.1"/>
    <property type="molecule type" value="Genomic_DNA"/>
</dbReference>
<evidence type="ECO:0000256" key="1">
    <source>
        <dbReference type="SAM" id="MobiDB-lite"/>
    </source>
</evidence>
<evidence type="ECO:0000313" key="3">
    <source>
        <dbReference type="Proteomes" id="UP000828390"/>
    </source>
</evidence>
<organism evidence="2 3">
    <name type="scientific">Dreissena polymorpha</name>
    <name type="common">Zebra mussel</name>
    <name type="synonym">Mytilus polymorpha</name>
    <dbReference type="NCBI Taxonomy" id="45954"/>
    <lineage>
        <taxon>Eukaryota</taxon>
        <taxon>Metazoa</taxon>
        <taxon>Spiralia</taxon>
        <taxon>Lophotrochozoa</taxon>
        <taxon>Mollusca</taxon>
        <taxon>Bivalvia</taxon>
        <taxon>Autobranchia</taxon>
        <taxon>Heteroconchia</taxon>
        <taxon>Euheterodonta</taxon>
        <taxon>Imparidentia</taxon>
        <taxon>Neoheterodontei</taxon>
        <taxon>Myida</taxon>
        <taxon>Dreissenoidea</taxon>
        <taxon>Dreissenidae</taxon>
        <taxon>Dreissena</taxon>
    </lineage>
</organism>